<dbReference type="AlphaFoldDB" id="A0A5B8RK03"/>
<name>A0A5B8RK03_9ZZZZ</name>
<evidence type="ECO:0000313" key="1">
    <source>
        <dbReference type="EMBL" id="QEA08072.1"/>
    </source>
</evidence>
<protein>
    <submittedName>
        <fullName evidence="1">Uncharacterized protein</fullName>
    </submittedName>
</protein>
<dbReference type="EMBL" id="MN079759">
    <property type="protein sequence ID" value="QEA08072.1"/>
    <property type="molecule type" value="Genomic_DNA"/>
</dbReference>
<accession>A0A5B8RK03</accession>
<gene>
    <name evidence="1" type="ORF">KBTEX_04440</name>
</gene>
<sequence length="33" mass="3998">MLCFYQVDTERCMIFQTVKLYNMFCNNSPRMIG</sequence>
<organism evidence="1">
    <name type="scientific">uncultured organism</name>
    <dbReference type="NCBI Taxonomy" id="155900"/>
    <lineage>
        <taxon>unclassified sequences</taxon>
        <taxon>environmental samples</taxon>
    </lineage>
</organism>
<proteinExistence type="predicted"/>
<reference evidence="1" key="1">
    <citation type="submission" date="2019-06" db="EMBL/GenBank/DDBJ databases">
        <authorList>
            <person name="Murdoch R.W."/>
            <person name="Fathepure B."/>
        </authorList>
    </citation>
    <scope>NUCLEOTIDE SEQUENCE</scope>
</reference>